<evidence type="ECO:0000259" key="10">
    <source>
        <dbReference type="PROSITE" id="PS50016"/>
    </source>
</evidence>
<keyword evidence="6" id="KW-0539">Nucleus</keyword>
<feature type="compositionally biased region" description="Gly residues" evidence="9">
    <location>
        <begin position="18"/>
        <end position="29"/>
    </location>
</feature>
<feature type="compositionally biased region" description="Basic and acidic residues" evidence="9">
    <location>
        <begin position="1"/>
        <end position="11"/>
    </location>
</feature>
<dbReference type="PROSITE" id="PS01359">
    <property type="entry name" value="ZF_PHD_1"/>
    <property type="match status" value="1"/>
</dbReference>
<keyword evidence="12" id="KW-1185">Reference proteome</keyword>
<dbReference type="PROSITE" id="PS50016">
    <property type="entry name" value="ZF_PHD_2"/>
    <property type="match status" value="1"/>
</dbReference>
<dbReference type="PANTHER" id="PTHR23194:SF3">
    <property type="entry name" value="PYGOPUS HOMOLOG 1"/>
    <property type="match status" value="1"/>
</dbReference>
<dbReference type="InterPro" id="IPR052475">
    <property type="entry name" value="Wnt_Signal_Transd_Protein"/>
</dbReference>
<dbReference type="Gene3D" id="3.30.40.10">
    <property type="entry name" value="Zinc/RING finger domain, C3HC4 (zinc finger)"/>
    <property type="match status" value="1"/>
</dbReference>
<evidence type="ECO:0000256" key="4">
    <source>
        <dbReference type="ARBA" id="ARBA00022771"/>
    </source>
</evidence>
<feature type="compositionally biased region" description="Low complexity" evidence="9">
    <location>
        <begin position="224"/>
        <end position="233"/>
    </location>
</feature>
<evidence type="ECO:0000256" key="7">
    <source>
        <dbReference type="ARBA" id="ARBA00037400"/>
    </source>
</evidence>
<evidence type="ECO:0000256" key="6">
    <source>
        <dbReference type="ARBA" id="ARBA00023242"/>
    </source>
</evidence>
<proteinExistence type="predicted"/>
<feature type="region of interest" description="Disordered" evidence="9">
    <location>
        <begin position="187"/>
        <end position="305"/>
    </location>
</feature>
<sequence>MSTEQDKDTFSLKRNRGGDGGLDGLGGPLLLGSPDKKKRKSSTQALPFAPLSEYAPPPNPSADHLVASNPFDDGFCVPTYKPLLATNPYFGPSNYPGFCGYSPHRMAPHIQNRMPAPYGGAYPVRNQLHPFAQNQMGMTFNRPPGFNYGHPENPNYGNQSMFSNNSNMPLPFRPGPGENFNQMPIHNVNQSAPPDTGHSFVSEGNNSGNPTGKACTDISPSFTQQQQQQQQQQHSNFLQSTPPMSRQDASDSSGKSTSQTTSPHKPGQNTEENVCMDKTSDLKSKTRGAPISQDGVHPNSSEKINGIIHPTNDALKKSPPSCIILDTSSLEERRKRNSVGVGMTGANKLGAHPSRQSLSSVEPVYPCGICLNEVNDDQDAILCDASCQKWFHRVCTGMTETAYNLLAAEAAAVWGCDTCMEEKGAQLVRSRETTGPPTVSSEG</sequence>
<dbReference type="CDD" id="cd15635">
    <property type="entry name" value="PHD_PYGO1"/>
    <property type="match status" value="1"/>
</dbReference>
<gene>
    <name evidence="11" type="ORF">AALO_G00194170</name>
</gene>
<organism evidence="11 12">
    <name type="scientific">Alosa alosa</name>
    <name type="common">allis shad</name>
    <dbReference type="NCBI Taxonomy" id="278164"/>
    <lineage>
        <taxon>Eukaryota</taxon>
        <taxon>Metazoa</taxon>
        <taxon>Chordata</taxon>
        <taxon>Craniata</taxon>
        <taxon>Vertebrata</taxon>
        <taxon>Euteleostomi</taxon>
        <taxon>Actinopterygii</taxon>
        <taxon>Neopterygii</taxon>
        <taxon>Teleostei</taxon>
        <taxon>Clupei</taxon>
        <taxon>Clupeiformes</taxon>
        <taxon>Clupeoidei</taxon>
        <taxon>Clupeidae</taxon>
        <taxon>Alosa</taxon>
    </lineage>
</organism>
<keyword evidence="5" id="KW-0862">Zinc</keyword>
<keyword evidence="3" id="KW-0479">Metal-binding</keyword>
<dbReference type="FunFam" id="3.30.40.10:FF:000107">
    <property type="entry name" value="pygopus homolog 1"/>
    <property type="match status" value="1"/>
</dbReference>
<dbReference type="SUPFAM" id="SSF57903">
    <property type="entry name" value="FYVE/PHD zinc finger"/>
    <property type="match status" value="1"/>
</dbReference>
<dbReference type="Pfam" id="PF00628">
    <property type="entry name" value="PHD"/>
    <property type="match status" value="1"/>
</dbReference>
<evidence type="ECO:0000256" key="2">
    <source>
        <dbReference type="ARBA" id="ARBA00022687"/>
    </source>
</evidence>
<dbReference type="GO" id="GO:0008270">
    <property type="term" value="F:zinc ion binding"/>
    <property type="evidence" value="ECO:0007669"/>
    <property type="project" value="UniProtKB-KW"/>
</dbReference>
<evidence type="ECO:0000256" key="3">
    <source>
        <dbReference type="ARBA" id="ARBA00022723"/>
    </source>
</evidence>
<dbReference type="GO" id="GO:0016055">
    <property type="term" value="P:Wnt signaling pathway"/>
    <property type="evidence" value="ECO:0007669"/>
    <property type="project" value="UniProtKB-KW"/>
</dbReference>
<evidence type="ECO:0000256" key="9">
    <source>
        <dbReference type="SAM" id="MobiDB-lite"/>
    </source>
</evidence>
<feature type="compositionally biased region" description="Polar residues" evidence="9">
    <location>
        <begin position="250"/>
        <end position="272"/>
    </location>
</feature>
<dbReference type="InterPro" id="IPR001965">
    <property type="entry name" value="Znf_PHD"/>
</dbReference>
<dbReference type="InterPro" id="IPR019787">
    <property type="entry name" value="Znf_PHD-finger"/>
</dbReference>
<reference evidence="11" key="1">
    <citation type="submission" date="2020-10" db="EMBL/GenBank/DDBJ databases">
        <title>Chromosome-scale genome assembly of the Allis shad, Alosa alosa.</title>
        <authorList>
            <person name="Margot Z."/>
            <person name="Christophe K."/>
            <person name="Cabau C."/>
            <person name="Louis A."/>
            <person name="Berthelot C."/>
            <person name="Parey E."/>
            <person name="Roest Crollius H."/>
            <person name="Montfort J."/>
            <person name="Robinson-Rechavi M."/>
            <person name="Bucao C."/>
            <person name="Bouchez O."/>
            <person name="Gislard M."/>
            <person name="Lluch J."/>
            <person name="Milhes M."/>
            <person name="Lampietro C."/>
            <person name="Lopez Roques C."/>
            <person name="Donnadieu C."/>
            <person name="Braasch I."/>
            <person name="Desvignes T."/>
            <person name="Postlethwait J."/>
            <person name="Bobe J."/>
            <person name="Guiguen Y."/>
        </authorList>
    </citation>
    <scope>NUCLEOTIDE SEQUENCE</scope>
    <source>
        <strain evidence="11">M-15738</strain>
        <tissue evidence="11">Blood</tissue>
    </source>
</reference>
<dbReference type="SMART" id="SM00249">
    <property type="entry name" value="PHD"/>
    <property type="match status" value="1"/>
</dbReference>
<feature type="compositionally biased region" description="Polar residues" evidence="9">
    <location>
        <begin position="234"/>
        <end position="244"/>
    </location>
</feature>
<feature type="domain" description="PHD-type" evidence="10">
    <location>
        <begin position="364"/>
        <end position="422"/>
    </location>
</feature>
<comment type="caution">
    <text evidence="11">The sequence shown here is derived from an EMBL/GenBank/DDBJ whole genome shotgun (WGS) entry which is preliminary data.</text>
</comment>
<keyword evidence="4 8" id="KW-0863">Zinc-finger</keyword>
<evidence type="ECO:0000256" key="5">
    <source>
        <dbReference type="ARBA" id="ARBA00022833"/>
    </source>
</evidence>
<keyword evidence="2" id="KW-0879">Wnt signaling pathway</keyword>
<dbReference type="AlphaFoldDB" id="A0AAV6G6J3"/>
<comment type="function">
    <text evidence="7">Involved in signal transduction through the Wnt pathway.</text>
</comment>
<accession>A0AAV6G6J3</accession>
<dbReference type="EMBL" id="JADWDJ010000014">
    <property type="protein sequence ID" value="KAG5270570.1"/>
    <property type="molecule type" value="Genomic_DNA"/>
</dbReference>
<evidence type="ECO:0000313" key="11">
    <source>
        <dbReference type="EMBL" id="KAG5270570.1"/>
    </source>
</evidence>
<comment type="subcellular location">
    <subcellularLocation>
        <location evidence="1">Nucleus</location>
    </subcellularLocation>
</comment>
<feature type="region of interest" description="Disordered" evidence="9">
    <location>
        <begin position="1"/>
        <end position="66"/>
    </location>
</feature>
<evidence type="ECO:0000313" key="12">
    <source>
        <dbReference type="Proteomes" id="UP000823561"/>
    </source>
</evidence>
<name>A0AAV6G6J3_9TELE</name>
<evidence type="ECO:0000256" key="8">
    <source>
        <dbReference type="PROSITE-ProRule" id="PRU00146"/>
    </source>
</evidence>
<evidence type="ECO:0000256" key="1">
    <source>
        <dbReference type="ARBA" id="ARBA00004123"/>
    </source>
</evidence>
<dbReference type="InterPro" id="IPR019786">
    <property type="entry name" value="Zinc_finger_PHD-type_CS"/>
</dbReference>
<dbReference type="InterPro" id="IPR011011">
    <property type="entry name" value="Znf_FYVE_PHD"/>
</dbReference>
<protein>
    <recommendedName>
        <fullName evidence="10">PHD-type domain-containing protein</fullName>
    </recommendedName>
</protein>
<dbReference type="PANTHER" id="PTHR23194">
    <property type="entry name" value="PYGOPUS"/>
    <property type="match status" value="1"/>
</dbReference>
<dbReference type="Proteomes" id="UP000823561">
    <property type="component" value="Chromosome 14"/>
</dbReference>
<dbReference type="InterPro" id="IPR013083">
    <property type="entry name" value="Znf_RING/FYVE/PHD"/>
</dbReference>
<dbReference type="GO" id="GO:0005634">
    <property type="term" value="C:nucleus"/>
    <property type="evidence" value="ECO:0007669"/>
    <property type="project" value="UniProtKB-SubCell"/>
</dbReference>